<dbReference type="Proteomes" id="UP000318359">
    <property type="component" value="Unassembled WGS sequence"/>
</dbReference>
<name>A0A520MCY9_9GAMM</name>
<dbReference type="EMBL" id="SHBM01000001">
    <property type="protein sequence ID" value="RZO19102.1"/>
    <property type="molecule type" value="Genomic_DNA"/>
</dbReference>
<evidence type="ECO:0000313" key="3">
    <source>
        <dbReference type="Proteomes" id="UP000318359"/>
    </source>
</evidence>
<comment type="caution">
    <text evidence="2">The sequence shown here is derived from an EMBL/GenBank/DDBJ whole genome shotgun (WGS) entry which is preliminary data.</text>
</comment>
<gene>
    <name evidence="2" type="ORF">EVB00_00070</name>
</gene>
<evidence type="ECO:0000313" key="2">
    <source>
        <dbReference type="EMBL" id="RZO19102.1"/>
    </source>
</evidence>
<proteinExistence type="predicted"/>
<feature type="domain" description="Peptidase S24/S26A/S26B/S26C" evidence="1">
    <location>
        <begin position="1"/>
        <end position="75"/>
    </location>
</feature>
<protein>
    <recommendedName>
        <fullName evidence="1">Peptidase S24/S26A/S26B/S26C domain-containing protein</fullName>
    </recommendedName>
</protein>
<dbReference type="Gene3D" id="2.10.109.10">
    <property type="entry name" value="Umud Fragment, subunit A"/>
    <property type="match status" value="1"/>
</dbReference>
<dbReference type="AlphaFoldDB" id="A0A520MCY9"/>
<accession>A0A520MCY9</accession>
<dbReference type="InterPro" id="IPR036286">
    <property type="entry name" value="LexA/Signal_pep-like_sf"/>
</dbReference>
<dbReference type="SUPFAM" id="SSF51306">
    <property type="entry name" value="LexA/Signal peptidase"/>
    <property type="match status" value="1"/>
</dbReference>
<reference evidence="2 3" key="1">
    <citation type="submission" date="2019-02" db="EMBL/GenBank/DDBJ databases">
        <title>Prokaryotic population dynamics and viral predation in marine succession experiment using metagenomics: the confinement effect.</title>
        <authorList>
            <person name="Haro-Moreno J.M."/>
            <person name="Rodriguez-Valera F."/>
            <person name="Lopez-Perez M."/>
        </authorList>
    </citation>
    <scope>NUCLEOTIDE SEQUENCE [LARGE SCALE GENOMIC DNA]</scope>
    <source>
        <strain evidence="2">MED-G167</strain>
    </source>
</reference>
<dbReference type="InterPro" id="IPR015927">
    <property type="entry name" value="Peptidase_S24_S26A/B/C"/>
</dbReference>
<evidence type="ECO:0000259" key="1">
    <source>
        <dbReference type="Pfam" id="PF00717"/>
    </source>
</evidence>
<dbReference type="Pfam" id="PF00717">
    <property type="entry name" value="Peptidase_S24"/>
    <property type="match status" value="1"/>
</dbReference>
<sequence length="80" mass="9280">MMPNFKPNDYVLCIKYLPIKVNDVVIVNSKDHGKIIKRIKSIKENSINIFGDNLSYESDTYSRSYDKKDILGKVIFKLPL</sequence>
<organism evidence="2 3">
    <name type="scientific">SAR86 cluster bacterium</name>
    <dbReference type="NCBI Taxonomy" id="2030880"/>
    <lineage>
        <taxon>Bacteria</taxon>
        <taxon>Pseudomonadati</taxon>
        <taxon>Pseudomonadota</taxon>
        <taxon>Gammaproteobacteria</taxon>
        <taxon>SAR86 cluster</taxon>
    </lineage>
</organism>